<dbReference type="Proteomes" id="UP000275356">
    <property type="component" value="Unassembled WGS sequence"/>
</dbReference>
<feature type="transmembrane region" description="Helical" evidence="1">
    <location>
        <begin position="21"/>
        <end position="44"/>
    </location>
</feature>
<dbReference type="OrthoDB" id="9922053at2"/>
<accession>A0A3N2DBZ6</accession>
<evidence type="ECO:0000256" key="1">
    <source>
        <dbReference type="SAM" id="Phobius"/>
    </source>
</evidence>
<evidence type="ECO:0000313" key="3">
    <source>
        <dbReference type="Proteomes" id="UP000275356"/>
    </source>
</evidence>
<reference evidence="2 3" key="1">
    <citation type="submission" date="2018-11" db="EMBL/GenBank/DDBJ databases">
        <title>Sequencing the genomes of 1000 actinobacteria strains.</title>
        <authorList>
            <person name="Klenk H.-P."/>
        </authorList>
    </citation>
    <scope>NUCLEOTIDE SEQUENCE [LARGE SCALE GENOMIC DNA]</scope>
    <source>
        <strain evidence="2 3">DSM 13521</strain>
    </source>
</reference>
<comment type="caution">
    <text evidence="2">The sequence shown here is derived from an EMBL/GenBank/DDBJ whole genome shotgun (WGS) entry which is preliminary data.</text>
</comment>
<protein>
    <submittedName>
        <fullName evidence="2">Uncharacterized protein</fullName>
    </submittedName>
</protein>
<dbReference type="AlphaFoldDB" id="A0A3N2DBZ6"/>
<feature type="transmembrane region" description="Helical" evidence="1">
    <location>
        <begin position="137"/>
        <end position="160"/>
    </location>
</feature>
<keyword evidence="1" id="KW-1133">Transmembrane helix</keyword>
<dbReference type="RefSeq" id="WP_123739375.1">
    <property type="nucleotide sequence ID" value="NZ_CALFQU010000024.1"/>
</dbReference>
<feature type="transmembrane region" description="Helical" evidence="1">
    <location>
        <begin position="109"/>
        <end position="131"/>
    </location>
</feature>
<proteinExistence type="predicted"/>
<evidence type="ECO:0000313" key="2">
    <source>
        <dbReference type="EMBL" id="ROR97310.1"/>
    </source>
</evidence>
<gene>
    <name evidence="2" type="ORF">EDD28_1907</name>
</gene>
<keyword evidence="1" id="KW-0472">Membrane</keyword>
<name>A0A3N2DBZ6_9MICO</name>
<keyword evidence="1" id="KW-0812">Transmembrane</keyword>
<dbReference type="EMBL" id="RKHQ01000001">
    <property type="protein sequence ID" value="ROR97310.1"/>
    <property type="molecule type" value="Genomic_DNA"/>
</dbReference>
<keyword evidence="3" id="KW-1185">Reference proteome</keyword>
<sequence length="165" mass="16646">MSEQSPGAGPVVVDPEVRAALALRAVTTAVAVLAATAVGIGLIAAGTASMARVEEGGEGAQVVIPGISVLMVGQLVALVATGLAAWVLVRLVRRRVPEPDRALEGLSRALGLCSRVVLAGCVLVILVWVFARPSAALSAVIGALVSAQVAVVFGVVRGILQRART</sequence>
<organism evidence="2 3">
    <name type="scientific">Salana multivorans</name>
    <dbReference type="NCBI Taxonomy" id="120377"/>
    <lineage>
        <taxon>Bacteria</taxon>
        <taxon>Bacillati</taxon>
        <taxon>Actinomycetota</taxon>
        <taxon>Actinomycetes</taxon>
        <taxon>Micrococcales</taxon>
        <taxon>Beutenbergiaceae</taxon>
        <taxon>Salana</taxon>
    </lineage>
</organism>
<feature type="transmembrane region" description="Helical" evidence="1">
    <location>
        <begin position="64"/>
        <end position="89"/>
    </location>
</feature>